<dbReference type="EC" id="6.3.4.19" evidence="8"/>
<evidence type="ECO:0000256" key="7">
    <source>
        <dbReference type="ARBA" id="ARBA00048539"/>
    </source>
</evidence>
<feature type="domain" description="Lysidine-tRNA(Ile) synthetase C-terminal" evidence="9">
    <location>
        <begin position="358"/>
        <end position="425"/>
    </location>
</feature>
<comment type="caution">
    <text evidence="8">Lacks conserved residue(s) required for the propagation of feature annotation.</text>
</comment>
<dbReference type="InterPro" id="IPR014729">
    <property type="entry name" value="Rossmann-like_a/b/a_fold"/>
</dbReference>
<dbReference type="SMART" id="SM00977">
    <property type="entry name" value="TilS_C"/>
    <property type="match status" value="1"/>
</dbReference>
<organism evidence="10 11">
    <name type="scientific">Staphylococcus haemolyticus</name>
    <dbReference type="NCBI Taxonomy" id="1283"/>
    <lineage>
        <taxon>Bacteria</taxon>
        <taxon>Bacillati</taxon>
        <taxon>Bacillota</taxon>
        <taxon>Bacilli</taxon>
        <taxon>Bacillales</taxon>
        <taxon>Staphylococcaceae</taxon>
        <taxon>Staphylococcus</taxon>
    </lineage>
</organism>
<dbReference type="Pfam" id="PF11734">
    <property type="entry name" value="TilS_C"/>
    <property type="match status" value="1"/>
</dbReference>
<evidence type="ECO:0000313" key="11">
    <source>
        <dbReference type="Proteomes" id="UP000238153"/>
    </source>
</evidence>
<dbReference type="NCBIfam" id="TIGR02432">
    <property type="entry name" value="lysidine_TilS_N"/>
    <property type="match status" value="1"/>
</dbReference>
<keyword evidence="4 8" id="KW-0819">tRNA processing</keyword>
<dbReference type="NCBIfam" id="TIGR02433">
    <property type="entry name" value="lysidine_TilS_C"/>
    <property type="match status" value="1"/>
</dbReference>
<dbReference type="InterPro" id="IPR012094">
    <property type="entry name" value="tRNA_Ile_lys_synt"/>
</dbReference>
<comment type="function">
    <text evidence="8">Ligates lysine onto the cytidine present at position 34 of the AUA codon-specific tRNA(Ile) that contains the anticodon CAU, in an ATP-dependent manner. Cytidine is converted to lysidine, thus changing the amino acid specificity of the tRNA from methionine to isoleucine.</text>
</comment>
<evidence type="ECO:0000256" key="5">
    <source>
        <dbReference type="ARBA" id="ARBA00022741"/>
    </source>
</evidence>
<dbReference type="InterPro" id="IPR012795">
    <property type="entry name" value="tRNA_Ile_lys_synt_N"/>
</dbReference>
<dbReference type="GO" id="GO:0005524">
    <property type="term" value="F:ATP binding"/>
    <property type="evidence" value="ECO:0007669"/>
    <property type="project" value="UniProtKB-KW"/>
</dbReference>
<dbReference type="Proteomes" id="UP000238153">
    <property type="component" value="Unassembled WGS sequence"/>
</dbReference>
<dbReference type="EMBL" id="PGWX01000222">
    <property type="protein sequence ID" value="PPJ76500.1"/>
    <property type="molecule type" value="Genomic_DNA"/>
</dbReference>
<dbReference type="SUPFAM" id="SSF56037">
    <property type="entry name" value="PheT/TilS domain"/>
    <property type="match status" value="1"/>
</dbReference>
<dbReference type="PANTHER" id="PTHR43033:SF1">
    <property type="entry name" value="TRNA(ILE)-LYSIDINE SYNTHASE-RELATED"/>
    <property type="match status" value="1"/>
</dbReference>
<evidence type="ECO:0000256" key="2">
    <source>
        <dbReference type="ARBA" id="ARBA00022490"/>
    </source>
</evidence>
<dbReference type="PANTHER" id="PTHR43033">
    <property type="entry name" value="TRNA(ILE)-LYSIDINE SYNTHASE-RELATED"/>
    <property type="match status" value="1"/>
</dbReference>
<dbReference type="AlphaFoldDB" id="A0A2A1K9Z2"/>
<dbReference type="HAMAP" id="MF_01161">
    <property type="entry name" value="tRNA_Ile_lys_synt"/>
    <property type="match status" value="1"/>
</dbReference>
<comment type="similarity">
    <text evidence="8">Belongs to the tRNA(Ile)-lysidine synthase family.</text>
</comment>
<keyword evidence="6" id="KW-0067">ATP-binding</keyword>
<comment type="caution">
    <text evidence="10">The sequence shown here is derived from an EMBL/GenBank/DDBJ whole genome shotgun (WGS) entry which is preliminary data.</text>
</comment>
<dbReference type="Pfam" id="PF01171">
    <property type="entry name" value="ATP_bind_3"/>
    <property type="match status" value="1"/>
</dbReference>
<keyword evidence="2 8" id="KW-0963">Cytoplasm</keyword>
<evidence type="ECO:0000313" key="10">
    <source>
        <dbReference type="EMBL" id="PPJ76500.1"/>
    </source>
</evidence>
<keyword evidence="5" id="KW-0547">Nucleotide-binding</keyword>
<name>A0A2A1K9Z2_STAHA</name>
<proteinExistence type="inferred from homology"/>
<dbReference type="GO" id="GO:0006400">
    <property type="term" value="P:tRNA modification"/>
    <property type="evidence" value="ECO:0007669"/>
    <property type="project" value="UniProtKB-UniRule"/>
</dbReference>
<reference evidence="10 11" key="1">
    <citation type="submission" date="2017-11" db="EMBL/GenBank/DDBJ databases">
        <authorList>
            <person name="Founou R.C."/>
            <person name="Founou L."/>
            <person name="Allam M."/>
            <person name="Ismail A."/>
            <person name="Essack S.Y."/>
        </authorList>
    </citation>
    <scope>NUCLEOTIDE SEQUENCE [LARGE SCALE GENOMIC DNA]</scope>
    <source>
        <strain evidence="10 11">G811N2B1</strain>
    </source>
</reference>
<dbReference type="CDD" id="cd01992">
    <property type="entry name" value="TilS_N"/>
    <property type="match status" value="1"/>
</dbReference>
<evidence type="ECO:0000256" key="4">
    <source>
        <dbReference type="ARBA" id="ARBA00022694"/>
    </source>
</evidence>
<comment type="catalytic activity">
    <reaction evidence="7 8">
        <text>cytidine(34) in tRNA(Ile2) + L-lysine + ATP = lysidine(34) in tRNA(Ile2) + AMP + diphosphate + H(+)</text>
        <dbReference type="Rhea" id="RHEA:43744"/>
        <dbReference type="Rhea" id="RHEA-COMP:10625"/>
        <dbReference type="Rhea" id="RHEA-COMP:10670"/>
        <dbReference type="ChEBI" id="CHEBI:15378"/>
        <dbReference type="ChEBI" id="CHEBI:30616"/>
        <dbReference type="ChEBI" id="CHEBI:32551"/>
        <dbReference type="ChEBI" id="CHEBI:33019"/>
        <dbReference type="ChEBI" id="CHEBI:82748"/>
        <dbReference type="ChEBI" id="CHEBI:83665"/>
        <dbReference type="ChEBI" id="CHEBI:456215"/>
        <dbReference type="EC" id="6.3.4.19"/>
    </reaction>
</comment>
<dbReference type="SUPFAM" id="SSF52402">
    <property type="entry name" value="Adenine nucleotide alpha hydrolases-like"/>
    <property type="match status" value="1"/>
</dbReference>
<dbReference type="STRING" id="1283.ShL2_02287"/>
<dbReference type="GO" id="GO:0005737">
    <property type="term" value="C:cytoplasm"/>
    <property type="evidence" value="ECO:0007669"/>
    <property type="project" value="UniProtKB-SubCell"/>
</dbReference>
<accession>A0A2A1K9Z2</accession>
<protein>
    <recommendedName>
        <fullName evidence="8">tRNA(Ile)-lysidine synthase</fullName>
        <ecNumber evidence="8">6.3.4.19</ecNumber>
    </recommendedName>
    <alternativeName>
        <fullName evidence="8">tRNA(Ile)-2-lysyl-cytidine synthase</fullName>
    </alternativeName>
    <alternativeName>
        <fullName evidence="8">tRNA(Ile)-lysidine synthetase</fullName>
    </alternativeName>
</protein>
<gene>
    <name evidence="8 10" type="primary">tilS</name>
    <name evidence="10" type="ORF">CV019_03270</name>
</gene>
<sequence>MLKVNTSLWNNTEHIVIAVSTGVDSMSLFHNLLSQSSRTYKQLTCLHVNHGLREASHKEEAFIEAFCKQYEITCYVKHLNLTDVVAQGKSIQADARQLRYEWFDEMMKRLDADVLLTAHHLDDQLETIFYRLFTGRSTRSTLGIDVQSIRNHYTICRPLLEVSKEDIRDYQHKYQVPYYEDSSNSDNKYVRNDIRNRLLPAINQNADLDSTHLLKLKRWHDIQLQESRKKAQSFIENDCLINKNGTQIQFSRNAFNQLDDIAKMILLDQLFEQLQLNKAFSEKQYHEWFHQISNQIAQFEISLTEKWIIQIAYDKFIILAKNEPSLLDNQIVNDADTYRFGHYLVVIHPTIPKQQLPLLIRTRHNGDKVELNGQKGHKKVSRLFIDHKIPNDVRMQMPLIEDQYHQIIAVGNLYIAKAYNQHIEIKKIGDE</sequence>
<dbReference type="InterPro" id="IPR012796">
    <property type="entry name" value="Lysidine-tRNA-synth_C"/>
</dbReference>
<comment type="subcellular location">
    <subcellularLocation>
        <location evidence="1 8">Cytoplasm</location>
    </subcellularLocation>
</comment>
<evidence type="ECO:0000256" key="3">
    <source>
        <dbReference type="ARBA" id="ARBA00022598"/>
    </source>
</evidence>
<dbReference type="Gene3D" id="3.40.50.620">
    <property type="entry name" value="HUPs"/>
    <property type="match status" value="1"/>
</dbReference>
<dbReference type="KEGG" id="shh:ShL2_02287"/>
<evidence type="ECO:0000256" key="1">
    <source>
        <dbReference type="ARBA" id="ARBA00004496"/>
    </source>
</evidence>
<keyword evidence="3 8" id="KW-0436">Ligase</keyword>
<dbReference type="InterPro" id="IPR011063">
    <property type="entry name" value="TilS/TtcA_N"/>
</dbReference>
<evidence type="ECO:0000259" key="9">
    <source>
        <dbReference type="SMART" id="SM00977"/>
    </source>
</evidence>
<evidence type="ECO:0000256" key="6">
    <source>
        <dbReference type="ARBA" id="ARBA00022840"/>
    </source>
</evidence>
<dbReference type="OMA" id="HLNHMLR"/>
<dbReference type="GO" id="GO:0032267">
    <property type="term" value="F:tRNA(Ile)-lysidine synthase activity"/>
    <property type="evidence" value="ECO:0007669"/>
    <property type="project" value="UniProtKB-EC"/>
</dbReference>
<evidence type="ECO:0000256" key="8">
    <source>
        <dbReference type="HAMAP-Rule" id="MF_01161"/>
    </source>
</evidence>